<evidence type="ECO:0000256" key="2">
    <source>
        <dbReference type="ARBA" id="ARBA00022801"/>
    </source>
</evidence>
<dbReference type="Proteomes" id="UP000093740">
    <property type="component" value="Chromosome"/>
</dbReference>
<sequence length="417" mass="47133">MFRAYIRSLSKESRRLKYSQNNFFYLSLVFFTSIIFIIYPSVILAQDVYSIITSKAPQGGFVGVYFVDVDNGNTLVRYNEHSLFVPASLTKIFSTLVAWEVLGPDFRYTTTVYVPRGNISPTVRGNIVIKGNGDPSMSVDTLKANLKKFVIEGVREIEGNIVIDNSFFSNERWGIGWEWDYKNPSVDALILKENPNNFNPYDTTAVALNFGFHIKQILSSYGINVKGTVKIGKLTSDYREFIVIKSAPLKNLISVANKYSSNSYAEQILRTVGLRVYGFGSIYNSLKVMNDFYKKLFGEYYPFKLNDGSGLSTYNLATPYMITQVLVYAYKTHGGFNGFISTLASSGKEGTMEKRLGDITLYAKTGTLQKVSNIAGVMVTKTGRKVAFTIMVNNFIIPTYMAMQYQDEIIRYVWNNY</sequence>
<comment type="similarity">
    <text evidence="1">Belongs to the peptidase S13 family.</text>
</comment>
<dbReference type="KEGG" id="fia:NA23_08135"/>
<organism evidence="4 5">
    <name type="scientific">Fervidobacterium islandicum</name>
    <dbReference type="NCBI Taxonomy" id="2423"/>
    <lineage>
        <taxon>Bacteria</taxon>
        <taxon>Thermotogati</taxon>
        <taxon>Thermotogota</taxon>
        <taxon>Thermotogae</taxon>
        <taxon>Thermotogales</taxon>
        <taxon>Fervidobacteriaceae</taxon>
        <taxon>Fervidobacterium</taxon>
    </lineage>
</organism>
<accession>A0AAI8GDC3</accession>
<keyword evidence="2 4" id="KW-0378">Hydrolase</keyword>
<keyword evidence="4" id="KW-0645">Protease</keyword>
<dbReference type="InterPro" id="IPR012338">
    <property type="entry name" value="Beta-lactam/transpept-like"/>
</dbReference>
<dbReference type="RefSeq" id="WP_033192184.1">
    <property type="nucleotide sequence ID" value="NZ_CP014334.2"/>
</dbReference>
<dbReference type="PANTHER" id="PTHR30023">
    <property type="entry name" value="D-ALANYL-D-ALANINE CARBOXYPEPTIDASE"/>
    <property type="match status" value="1"/>
</dbReference>
<dbReference type="Gene3D" id="3.40.710.10">
    <property type="entry name" value="DD-peptidase/beta-lactamase superfamily"/>
    <property type="match status" value="1"/>
</dbReference>
<dbReference type="Gene3D" id="3.50.80.20">
    <property type="entry name" value="D-Ala-D-Ala carboxypeptidase C, peptidase S13"/>
    <property type="match status" value="1"/>
</dbReference>
<dbReference type="Pfam" id="PF02113">
    <property type="entry name" value="Peptidase_S13"/>
    <property type="match status" value="2"/>
</dbReference>
<keyword evidence="4" id="KW-0121">Carboxypeptidase</keyword>
<proteinExistence type="inferred from homology"/>
<dbReference type="EC" id="3.4.16.4" evidence="4"/>
<keyword evidence="3" id="KW-1133">Transmembrane helix</keyword>
<reference evidence="4 5" key="1">
    <citation type="journal article" date="2015" name="Stand. Genomic Sci.">
        <title>Genome sequence of a native-feather degrading extremely thermophilic Eubacterium, Fervidobacterium islandicum AW-1.</title>
        <authorList>
            <person name="Lee Y.J."/>
            <person name="Jeong H."/>
            <person name="Park G.S."/>
            <person name="Kwak Y."/>
            <person name="Lee S.J."/>
            <person name="Lee S.J."/>
            <person name="Park M.K."/>
            <person name="Kim J.Y."/>
            <person name="Kang H.K."/>
            <person name="Shin J.H."/>
            <person name="Lee D.W."/>
        </authorList>
    </citation>
    <scope>NUCLEOTIDE SEQUENCE [LARGE SCALE GENOMIC DNA]</scope>
    <source>
        <strain evidence="4 5">AW-1</strain>
    </source>
</reference>
<evidence type="ECO:0000256" key="1">
    <source>
        <dbReference type="ARBA" id="ARBA00006096"/>
    </source>
</evidence>
<dbReference type="AlphaFoldDB" id="A0AAI8GDC3"/>
<dbReference type="GO" id="GO:0000270">
    <property type="term" value="P:peptidoglycan metabolic process"/>
    <property type="evidence" value="ECO:0007669"/>
    <property type="project" value="TreeGrafter"/>
</dbReference>
<dbReference type="SUPFAM" id="SSF56601">
    <property type="entry name" value="beta-lactamase/transpeptidase-like"/>
    <property type="match status" value="1"/>
</dbReference>
<feature type="transmembrane region" description="Helical" evidence="3">
    <location>
        <begin position="23"/>
        <end position="45"/>
    </location>
</feature>
<dbReference type="PANTHER" id="PTHR30023:SF0">
    <property type="entry name" value="PENICILLIN-SENSITIVE CARBOXYPEPTIDASE A"/>
    <property type="match status" value="1"/>
</dbReference>
<name>A0AAI8GDC3_FERIS</name>
<evidence type="ECO:0000313" key="4">
    <source>
        <dbReference type="EMBL" id="AMW33208.1"/>
    </source>
</evidence>
<gene>
    <name evidence="4" type="ORF">NA23_08135</name>
</gene>
<keyword evidence="5" id="KW-1185">Reference proteome</keyword>
<keyword evidence="3" id="KW-0472">Membrane</keyword>
<dbReference type="PRINTS" id="PR00922">
    <property type="entry name" value="DADACBPTASE3"/>
</dbReference>
<dbReference type="InterPro" id="IPR000667">
    <property type="entry name" value="Peptidase_S13"/>
</dbReference>
<dbReference type="GO" id="GO:0006508">
    <property type="term" value="P:proteolysis"/>
    <property type="evidence" value="ECO:0007669"/>
    <property type="project" value="InterPro"/>
</dbReference>
<protein>
    <submittedName>
        <fullName evidence="4">D-alanyl-D-alanine carboxypeptidase</fullName>
        <ecNumber evidence="4">3.4.16.4</ecNumber>
    </submittedName>
</protein>
<dbReference type="EMBL" id="CP014334">
    <property type="protein sequence ID" value="AMW33208.1"/>
    <property type="molecule type" value="Genomic_DNA"/>
</dbReference>
<evidence type="ECO:0000313" key="5">
    <source>
        <dbReference type="Proteomes" id="UP000093740"/>
    </source>
</evidence>
<evidence type="ECO:0000256" key="3">
    <source>
        <dbReference type="SAM" id="Phobius"/>
    </source>
</evidence>
<dbReference type="GO" id="GO:0009002">
    <property type="term" value="F:serine-type D-Ala-D-Ala carboxypeptidase activity"/>
    <property type="evidence" value="ECO:0007669"/>
    <property type="project" value="UniProtKB-EC"/>
</dbReference>
<keyword evidence="3" id="KW-0812">Transmembrane</keyword>